<feature type="transmembrane region" description="Helical" evidence="1">
    <location>
        <begin position="6"/>
        <end position="26"/>
    </location>
</feature>
<sequence>MFSVLSFANVVLAVAAIAWAVVRQFMTAPVGAFRLRVFVVLGAVGLWQVARLVDAGGLSAADGVALVVSLASAAGFGWLRGRSARVWAHDGVVYRRGGWPVVALWAAGLAVHVGIDVAATVADGAHGLGQMGAASIMLYLAVTLGAQALVVSQRAQHARGTEASPYEKALLH</sequence>
<accession>A0ABM7PTW8</accession>
<organism evidence="2 3">
    <name type="scientific">Sinomonas cyclohexanicum</name>
    <name type="common">Corynebacterium cyclohexanicum</name>
    <dbReference type="NCBI Taxonomy" id="322009"/>
    <lineage>
        <taxon>Bacteria</taxon>
        <taxon>Bacillati</taxon>
        <taxon>Actinomycetota</taxon>
        <taxon>Actinomycetes</taxon>
        <taxon>Micrococcales</taxon>
        <taxon>Micrococcaceae</taxon>
        <taxon>Sinomonas</taxon>
    </lineage>
</organism>
<evidence type="ECO:0000313" key="3">
    <source>
        <dbReference type="Proteomes" id="UP001319861"/>
    </source>
</evidence>
<dbReference type="Proteomes" id="UP001319861">
    <property type="component" value="Chromosome"/>
</dbReference>
<gene>
    <name evidence="2" type="ORF">SCMU_15180</name>
</gene>
<keyword evidence="3" id="KW-1185">Reference proteome</keyword>
<feature type="transmembrane region" description="Helical" evidence="1">
    <location>
        <begin position="99"/>
        <end position="122"/>
    </location>
</feature>
<evidence type="ECO:0008006" key="4">
    <source>
        <dbReference type="Google" id="ProtNLM"/>
    </source>
</evidence>
<keyword evidence="1" id="KW-0812">Transmembrane</keyword>
<name>A0ABM7PTW8_SINCY</name>
<evidence type="ECO:0000313" key="2">
    <source>
        <dbReference type="EMBL" id="BCT75676.1"/>
    </source>
</evidence>
<proteinExistence type="predicted"/>
<feature type="transmembrane region" description="Helical" evidence="1">
    <location>
        <begin position="33"/>
        <end position="50"/>
    </location>
</feature>
<dbReference type="RefSeq" id="WP_229232397.1">
    <property type="nucleotide sequence ID" value="NZ_AP024525.1"/>
</dbReference>
<feature type="transmembrane region" description="Helical" evidence="1">
    <location>
        <begin position="128"/>
        <end position="151"/>
    </location>
</feature>
<protein>
    <recommendedName>
        <fullName evidence="4">DUF1453 domain-containing protein</fullName>
    </recommendedName>
</protein>
<evidence type="ECO:0000256" key="1">
    <source>
        <dbReference type="SAM" id="Phobius"/>
    </source>
</evidence>
<keyword evidence="1" id="KW-0472">Membrane</keyword>
<keyword evidence="1" id="KW-1133">Transmembrane helix</keyword>
<dbReference type="EMBL" id="AP024525">
    <property type="protein sequence ID" value="BCT75676.1"/>
    <property type="molecule type" value="Genomic_DNA"/>
</dbReference>
<feature type="transmembrane region" description="Helical" evidence="1">
    <location>
        <begin position="56"/>
        <end position="79"/>
    </location>
</feature>
<reference evidence="2 3" key="1">
    <citation type="journal article" date="2021" name="J. Biosci. Bioeng.">
        <title>Identification and characterization of a chc gene cluster responsible for the aromatization pathway of cyclohexanecarboxylate degradation in Sinomonas cyclohexanicum ATCC 51369.</title>
        <authorList>
            <person name="Yamamoto T."/>
            <person name="Hasegawa Y."/>
            <person name="Lau P.C.K."/>
            <person name="Iwaki H."/>
        </authorList>
    </citation>
    <scope>NUCLEOTIDE SEQUENCE [LARGE SCALE GENOMIC DNA]</scope>
    <source>
        <strain evidence="2 3">ATCC 51369</strain>
    </source>
</reference>